<gene>
    <name evidence="3" type="ORF">GCM10009119_13590</name>
</gene>
<dbReference type="InterPro" id="IPR013538">
    <property type="entry name" value="ASHA1/2-like_C"/>
</dbReference>
<comment type="caution">
    <text evidence="3">The sequence shown here is derived from an EMBL/GenBank/DDBJ whole genome shotgun (WGS) entry which is preliminary data.</text>
</comment>
<reference evidence="3 4" key="1">
    <citation type="journal article" date="2019" name="Int. J. Syst. Evol. Microbiol.">
        <title>The Global Catalogue of Microorganisms (GCM) 10K type strain sequencing project: providing services to taxonomists for standard genome sequencing and annotation.</title>
        <authorList>
            <consortium name="The Broad Institute Genomics Platform"/>
            <consortium name="The Broad Institute Genome Sequencing Center for Infectious Disease"/>
            <person name="Wu L."/>
            <person name="Ma J."/>
        </authorList>
    </citation>
    <scope>NUCLEOTIDE SEQUENCE [LARGE SCALE GENOMIC DNA]</scope>
    <source>
        <strain evidence="3 4">JCM 16112</strain>
    </source>
</reference>
<comment type="similarity">
    <text evidence="1">Belongs to the AHA1 family.</text>
</comment>
<sequence length="163" mass="18978">MKNENYSTSILLDQSPESVFQAINDVRGWWSEEIDGPTDQVGEEWFYHYKDIHLCKMKVLEMVPAKKVVWKVIDNSFNFIVDKGEWVGNRIIFEISHVGDQTKLTFTQEGLTSFDECFEVCRDGWDNYVNNSLFKVITTGKGEPNPKEGKGFNKELADRWDLR</sequence>
<dbReference type="Gene3D" id="3.30.530.20">
    <property type="match status" value="1"/>
</dbReference>
<name>A0ABN1MY62_9BACT</name>
<dbReference type="CDD" id="cd07814">
    <property type="entry name" value="SRPBCC_CalC_Aha1-like"/>
    <property type="match status" value="1"/>
</dbReference>
<dbReference type="EMBL" id="BAAAFI010000005">
    <property type="protein sequence ID" value="GAA0878391.1"/>
    <property type="molecule type" value="Genomic_DNA"/>
</dbReference>
<evidence type="ECO:0000256" key="1">
    <source>
        <dbReference type="ARBA" id="ARBA00006817"/>
    </source>
</evidence>
<evidence type="ECO:0000313" key="3">
    <source>
        <dbReference type="EMBL" id="GAA0878391.1"/>
    </source>
</evidence>
<dbReference type="Proteomes" id="UP001500469">
    <property type="component" value="Unassembled WGS sequence"/>
</dbReference>
<feature type="domain" description="Activator of Hsp90 ATPase homologue 1/2-like C-terminal" evidence="2">
    <location>
        <begin position="15"/>
        <end position="133"/>
    </location>
</feature>
<protein>
    <submittedName>
        <fullName evidence="3">SRPBCC domain-containing protein</fullName>
    </submittedName>
</protein>
<proteinExistence type="inferred from homology"/>
<dbReference type="RefSeq" id="WP_343849751.1">
    <property type="nucleotide sequence ID" value="NZ_BAAAFI010000005.1"/>
</dbReference>
<organism evidence="3 4">
    <name type="scientific">Algoriphagus jejuensis</name>
    <dbReference type="NCBI Taxonomy" id="419934"/>
    <lineage>
        <taxon>Bacteria</taxon>
        <taxon>Pseudomonadati</taxon>
        <taxon>Bacteroidota</taxon>
        <taxon>Cytophagia</taxon>
        <taxon>Cytophagales</taxon>
        <taxon>Cyclobacteriaceae</taxon>
        <taxon>Algoriphagus</taxon>
    </lineage>
</organism>
<dbReference type="SUPFAM" id="SSF55961">
    <property type="entry name" value="Bet v1-like"/>
    <property type="match status" value="1"/>
</dbReference>
<keyword evidence="4" id="KW-1185">Reference proteome</keyword>
<accession>A0ABN1MY62</accession>
<evidence type="ECO:0000259" key="2">
    <source>
        <dbReference type="Pfam" id="PF08327"/>
    </source>
</evidence>
<dbReference type="InterPro" id="IPR023393">
    <property type="entry name" value="START-like_dom_sf"/>
</dbReference>
<dbReference type="Pfam" id="PF08327">
    <property type="entry name" value="AHSA1"/>
    <property type="match status" value="1"/>
</dbReference>
<evidence type="ECO:0000313" key="4">
    <source>
        <dbReference type="Proteomes" id="UP001500469"/>
    </source>
</evidence>